<evidence type="ECO:0000313" key="1">
    <source>
        <dbReference type="EMBL" id="OMP00950.1"/>
    </source>
</evidence>
<dbReference type="AlphaFoldDB" id="A0A1R3K1H3"/>
<proteinExistence type="predicted"/>
<dbReference type="Gramene" id="OMP00950">
    <property type="protein sequence ID" value="OMP00950"/>
    <property type="gene ID" value="CCACVL1_03225"/>
</dbReference>
<protein>
    <submittedName>
        <fullName evidence="1">Uncharacterized protein</fullName>
    </submittedName>
</protein>
<gene>
    <name evidence="1" type="ORF">CCACVL1_03225</name>
</gene>
<organism evidence="1 2">
    <name type="scientific">Corchorus capsularis</name>
    <name type="common">Jute</name>
    <dbReference type="NCBI Taxonomy" id="210143"/>
    <lineage>
        <taxon>Eukaryota</taxon>
        <taxon>Viridiplantae</taxon>
        <taxon>Streptophyta</taxon>
        <taxon>Embryophyta</taxon>
        <taxon>Tracheophyta</taxon>
        <taxon>Spermatophyta</taxon>
        <taxon>Magnoliopsida</taxon>
        <taxon>eudicotyledons</taxon>
        <taxon>Gunneridae</taxon>
        <taxon>Pentapetalae</taxon>
        <taxon>rosids</taxon>
        <taxon>malvids</taxon>
        <taxon>Malvales</taxon>
        <taxon>Malvaceae</taxon>
        <taxon>Grewioideae</taxon>
        <taxon>Apeibeae</taxon>
        <taxon>Corchorus</taxon>
    </lineage>
</organism>
<comment type="caution">
    <text evidence="1">The sequence shown here is derived from an EMBL/GenBank/DDBJ whole genome shotgun (WGS) entry which is preliminary data.</text>
</comment>
<reference evidence="1 2" key="1">
    <citation type="submission" date="2013-09" db="EMBL/GenBank/DDBJ databases">
        <title>Corchorus capsularis genome sequencing.</title>
        <authorList>
            <person name="Alam M."/>
            <person name="Haque M.S."/>
            <person name="Islam M.S."/>
            <person name="Emdad E.M."/>
            <person name="Islam M.M."/>
            <person name="Ahmed B."/>
            <person name="Halim A."/>
            <person name="Hossen Q.M.M."/>
            <person name="Hossain M.Z."/>
            <person name="Ahmed R."/>
            <person name="Khan M.M."/>
            <person name="Islam R."/>
            <person name="Rashid M.M."/>
            <person name="Khan S.A."/>
            <person name="Rahman M.S."/>
            <person name="Alam M."/>
        </authorList>
    </citation>
    <scope>NUCLEOTIDE SEQUENCE [LARGE SCALE GENOMIC DNA]</scope>
    <source>
        <strain evidence="2">cv. CVL-1</strain>
        <tissue evidence="1">Whole seedling</tissue>
    </source>
</reference>
<dbReference type="Proteomes" id="UP000188268">
    <property type="component" value="Unassembled WGS sequence"/>
</dbReference>
<keyword evidence="2" id="KW-1185">Reference proteome</keyword>
<sequence length="160" mass="17855">MGRNRRVTKSKSIQVVRSRKPVILPVFLILSPSESAANRMNRKSLILAKHVLVHEHGDIQCSSPPPMDSPVSRVSLFCVNSSELEFDRVNRIARMPLDALRSGSVCSSVRDCCGGKSGAPSRLCVLHIPRVLPDKARLRRAERKRKLLSRLCRGRFGSCK</sequence>
<evidence type="ECO:0000313" key="2">
    <source>
        <dbReference type="Proteomes" id="UP000188268"/>
    </source>
</evidence>
<dbReference type="EMBL" id="AWWV01006559">
    <property type="protein sequence ID" value="OMP00950.1"/>
    <property type="molecule type" value="Genomic_DNA"/>
</dbReference>
<name>A0A1R3K1H3_COCAP</name>
<accession>A0A1R3K1H3</accession>